<organism evidence="1 2">
    <name type="scientific">Streptomyces phage StarPlatinum</name>
    <dbReference type="NCBI Taxonomy" id="2283265"/>
    <lineage>
        <taxon>Viruses</taxon>
        <taxon>Duplodnaviria</taxon>
        <taxon>Heunggongvirae</taxon>
        <taxon>Uroviricota</taxon>
        <taxon>Caudoviricetes</taxon>
        <taxon>Stanwilliamsviridae</taxon>
        <taxon>Boydwoodruffvirinae</taxon>
        <taxon>Karimacvirus</taxon>
        <taxon>Karimacvirus starplatinum</taxon>
        <taxon>Streptomyces virus StarPlatinum</taxon>
    </lineage>
</organism>
<sequence length="66" mass="7303">MSEKVSWGITYKHNLGNFQNVDITAGAETDLLPGETVDEGLKRVSDDVLGSFFSRLTEIVDTLEDK</sequence>
<dbReference type="EMBL" id="MH576965">
    <property type="protein sequence ID" value="AXH66824.1"/>
    <property type="molecule type" value="Genomic_DNA"/>
</dbReference>
<dbReference type="GeneID" id="55609767"/>
<protein>
    <submittedName>
        <fullName evidence="1">Uncharacterized protein</fullName>
    </submittedName>
</protein>
<dbReference type="KEGG" id="vg:55609767"/>
<proteinExistence type="predicted"/>
<reference evidence="1 2" key="1">
    <citation type="submission" date="2018-07" db="EMBL/GenBank/DDBJ databases">
        <authorList>
            <person name="Cook J.L."/>
            <person name="Tucker S.D."/>
            <person name="Kassa A.K."/>
            <person name="Jones J.A."/>
            <person name="Khadka D."/>
            <person name="Klug H.M."/>
            <person name="Layton S.R."/>
            <person name="Nayek S."/>
            <person name="Bhuiyan S."/>
            <person name="Kim T."/>
            <person name="Hughes L.E."/>
            <person name="Garlena R.A."/>
            <person name="Russell D.A."/>
            <person name="Pope W.H."/>
            <person name="Jacobs-Sera D."/>
            <person name="Hatfull G.F."/>
        </authorList>
    </citation>
    <scope>NUCLEOTIDE SEQUENCE [LARGE SCALE GENOMIC DNA]</scope>
</reference>
<dbReference type="RefSeq" id="YP_009839513.1">
    <property type="nucleotide sequence ID" value="NC_048721.1"/>
</dbReference>
<accession>A0A345M8K3</accession>
<evidence type="ECO:0000313" key="2">
    <source>
        <dbReference type="Proteomes" id="UP000259988"/>
    </source>
</evidence>
<gene>
    <name evidence="1" type="primary">76</name>
    <name evidence="1" type="ORF">SEA_STARPLATINUM_76</name>
</gene>
<name>A0A345M8K3_9CAUD</name>
<evidence type="ECO:0000313" key="1">
    <source>
        <dbReference type="EMBL" id="AXH66824.1"/>
    </source>
</evidence>
<dbReference type="Proteomes" id="UP000259988">
    <property type="component" value="Segment"/>
</dbReference>
<keyword evidence="2" id="KW-1185">Reference proteome</keyword>